<organism evidence="2 3">
    <name type="scientific">Oleiphilus messinensis</name>
    <dbReference type="NCBI Taxonomy" id="141451"/>
    <lineage>
        <taxon>Bacteria</taxon>
        <taxon>Pseudomonadati</taxon>
        <taxon>Pseudomonadota</taxon>
        <taxon>Gammaproteobacteria</taxon>
        <taxon>Oceanospirillales</taxon>
        <taxon>Oleiphilaceae</taxon>
        <taxon>Oleiphilus</taxon>
    </lineage>
</organism>
<dbReference type="InterPro" id="IPR001509">
    <property type="entry name" value="Epimerase_deHydtase"/>
</dbReference>
<dbReference type="OrthoDB" id="9801056at2"/>
<proteinExistence type="predicted"/>
<dbReference type="InterPro" id="IPR050177">
    <property type="entry name" value="Lipid_A_modif_metabolic_enz"/>
</dbReference>
<evidence type="ECO:0000313" key="2">
    <source>
        <dbReference type="EMBL" id="ARU55023.1"/>
    </source>
</evidence>
<evidence type="ECO:0000259" key="1">
    <source>
        <dbReference type="Pfam" id="PF01370"/>
    </source>
</evidence>
<protein>
    <submittedName>
        <fullName evidence="2">UDP-glucose 4-epimerase</fullName>
    </submittedName>
</protein>
<dbReference type="PANTHER" id="PTHR43245">
    <property type="entry name" value="BIFUNCTIONAL POLYMYXIN RESISTANCE PROTEIN ARNA"/>
    <property type="match status" value="1"/>
</dbReference>
<dbReference type="SUPFAM" id="SSF51735">
    <property type="entry name" value="NAD(P)-binding Rossmann-fold domains"/>
    <property type="match status" value="1"/>
</dbReference>
<dbReference type="EMBL" id="CP021425">
    <property type="protein sequence ID" value="ARU55023.1"/>
    <property type="molecule type" value="Genomic_DNA"/>
</dbReference>
<evidence type="ECO:0000313" key="3">
    <source>
        <dbReference type="Proteomes" id="UP000196027"/>
    </source>
</evidence>
<accession>A0A1Y0I6J5</accession>
<dbReference type="InterPro" id="IPR036291">
    <property type="entry name" value="NAD(P)-bd_dom_sf"/>
</dbReference>
<feature type="domain" description="NAD-dependent epimerase/dehydratase" evidence="1">
    <location>
        <begin position="4"/>
        <end position="236"/>
    </location>
</feature>
<dbReference type="AlphaFoldDB" id="A0A1Y0I6J5"/>
<dbReference type="Pfam" id="PF01370">
    <property type="entry name" value="Epimerase"/>
    <property type="match status" value="1"/>
</dbReference>
<name>A0A1Y0I6J5_9GAMM</name>
<dbReference type="Gene3D" id="3.40.50.720">
    <property type="entry name" value="NAD(P)-binding Rossmann-like Domain"/>
    <property type="match status" value="1"/>
</dbReference>
<sequence length="328" mass="35886">MSKIVVTGVTGFVGRYLVDVLLDRLNQGALTGVENVTGLVRGREPSRSGSAPVGRSGYTIEAIGQYLEPSQRFEGVKAVLHLAGRAHQLKEGHRDLLPVYWQDNVALTLSLATQAAKAGVQRFVFVSTIKVLGDMSQDPFTATQPVNPPDTYSMSKWMAERELMRLGRRTGMEIVIVRPPLVYGPGVKGNLAALIRLLQSGIPVPLAGINNRRDMISVANLCDLLVSCLDHPNAKDRTFLCSDGAALSTEQLYRMLATTLELPCKVWTLPDLTWQGLGRLPLASEKVLRLRGNLEIDMHDTQQALCWMPIQSTREGIAEMCASVNPGK</sequence>
<reference evidence="2 3" key="1">
    <citation type="submission" date="2017-05" db="EMBL/GenBank/DDBJ databases">
        <title>Genomic insights into alkan degradation activity of Oleiphilus messinensis.</title>
        <authorList>
            <person name="Kozyavkin S.A."/>
            <person name="Slesarev A.I."/>
            <person name="Golyshin P.N."/>
            <person name="Korzhenkov A."/>
            <person name="Golyshina O.N."/>
            <person name="Toshchakov S.V."/>
        </authorList>
    </citation>
    <scope>NUCLEOTIDE SEQUENCE [LARGE SCALE GENOMIC DNA]</scope>
    <source>
        <strain evidence="2 3">ME102</strain>
    </source>
</reference>
<dbReference type="Proteomes" id="UP000196027">
    <property type="component" value="Chromosome"/>
</dbReference>
<dbReference type="RefSeq" id="WP_087460169.1">
    <property type="nucleotide sequence ID" value="NZ_CP021425.1"/>
</dbReference>
<dbReference type="KEGG" id="ome:OLMES_0936"/>
<dbReference type="PANTHER" id="PTHR43245:SF58">
    <property type="entry name" value="BLL5923 PROTEIN"/>
    <property type="match status" value="1"/>
</dbReference>
<gene>
    <name evidence="2" type="ORF">OLMES_0936</name>
</gene>
<keyword evidence="3" id="KW-1185">Reference proteome</keyword>